<dbReference type="Pfam" id="PF13304">
    <property type="entry name" value="AAA_21"/>
    <property type="match status" value="1"/>
</dbReference>
<dbReference type="InterPro" id="IPR027417">
    <property type="entry name" value="P-loop_NTPase"/>
</dbReference>
<reference evidence="2 3" key="1">
    <citation type="submission" date="2011-09" db="EMBL/GenBank/DDBJ databases">
        <title>The draft genome of Treponema saccharophilum DSM 2985.</title>
        <authorList>
            <consortium name="US DOE Joint Genome Institute (JGI-PGF)"/>
            <person name="Lucas S."/>
            <person name="Copeland A."/>
            <person name="Lapidus A."/>
            <person name="Glavina del Rio T."/>
            <person name="Dalin E."/>
            <person name="Tice H."/>
            <person name="Bruce D."/>
            <person name="Goodwin L."/>
            <person name="Pitluck S."/>
            <person name="Peters L."/>
            <person name="Kyrpides N."/>
            <person name="Mavromatis K."/>
            <person name="Ivanova N."/>
            <person name="Markowitz V."/>
            <person name="Cheng J.-F."/>
            <person name="Hugenholtz P."/>
            <person name="Woyke T."/>
            <person name="Wu D."/>
            <person name="Gronow S."/>
            <person name="Wellnitz S."/>
            <person name="Brambilla E."/>
            <person name="Klenk H.-P."/>
            <person name="Eisen J.A."/>
        </authorList>
    </citation>
    <scope>NUCLEOTIDE SEQUENCE [LARGE SCALE GENOMIC DNA]</scope>
    <source>
        <strain evidence="2 3">DSM 2985</strain>
    </source>
</reference>
<evidence type="ECO:0000313" key="2">
    <source>
        <dbReference type="EMBL" id="EIC01255.1"/>
    </source>
</evidence>
<organism evidence="2 3">
    <name type="scientific">Treponema saccharophilum DSM 2985</name>
    <dbReference type="NCBI Taxonomy" id="907348"/>
    <lineage>
        <taxon>Bacteria</taxon>
        <taxon>Pseudomonadati</taxon>
        <taxon>Spirochaetota</taxon>
        <taxon>Spirochaetia</taxon>
        <taxon>Spirochaetales</taxon>
        <taxon>Treponemataceae</taxon>
        <taxon>Treponema</taxon>
    </lineage>
</organism>
<keyword evidence="3" id="KW-1185">Reference proteome</keyword>
<comment type="caution">
    <text evidence="2">The sequence shown here is derived from an EMBL/GenBank/DDBJ whole genome shotgun (WGS) entry which is preliminary data.</text>
</comment>
<gene>
    <name evidence="2" type="ORF">TresaDRAFT_0392</name>
</gene>
<dbReference type="EMBL" id="AGRW01000051">
    <property type="protein sequence ID" value="EIC01255.1"/>
    <property type="molecule type" value="Genomic_DNA"/>
</dbReference>
<dbReference type="PANTHER" id="PTHR40396:SF1">
    <property type="entry name" value="ATPASE AAA-TYPE CORE DOMAIN-CONTAINING PROTEIN"/>
    <property type="match status" value="1"/>
</dbReference>
<accession>H7EMH0</accession>
<dbReference type="AlphaFoldDB" id="H7EMH0"/>
<dbReference type="SUPFAM" id="SSF52540">
    <property type="entry name" value="P-loop containing nucleoside triphosphate hydrolases"/>
    <property type="match status" value="1"/>
</dbReference>
<dbReference type="PANTHER" id="PTHR40396">
    <property type="entry name" value="ATPASE-LIKE PROTEIN"/>
    <property type="match status" value="1"/>
</dbReference>
<dbReference type="Gene3D" id="3.40.50.300">
    <property type="entry name" value="P-loop containing nucleotide triphosphate hydrolases"/>
    <property type="match status" value="1"/>
</dbReference>
<evidence type="ECO:0000313" key="3">
    <source>
        <dbReference type="Proteomes" id="UP000003571"/>
    </source>
</evidence>
<protein>
    <submittedName>
        <fullName evidence="2">Transporter</fullName>
    </submittedName>
</protein>
<name>H7EMH0_9SPIR</name>
<dbReference type="GO" id="GO:0005524">
    <property type="term" value="F:ATP binding"/>
    <property type="evidence" value="ECO:0007669"/>
    <property type="project" value="InterPro"/>
</dbReference>
<sequence length="154" mass="18131">MNEDGVKYSVLRFVHIIGGKEVEFSMARESDGTHRLFQLLEILESKKEKVYIMDEISRCLHPKLTIEFVKRYFEIAQSRNIQLLTTTHETRIMSHDIVRRNEVWIADSKDDGSTTLYSLEDKQVRIDKVLDENYMNNVWGGVPVFEDDEEVYII</sequence>
<dbReference type="RefSeq" id="WP_002705504.1">
    <property type="nucleotide sequence ID" value="NZ_AGRW01000051.1"/>
</dbReference>
<dbReference type="eggNOG" id="COG1106">
    <property type="taxonomic scope" value="Bacteria"/>
</dbReference>
<dbReference type="GO" id="GO:0016887">
    <property type="term" value="F:ATP hydrolysis activity"/>
    <property type="evidence" value="ECO:0007669"/>
    <property type="project" value="InterPro"/>
</dbReference>
<proteinExistence type="predicted"/>
<dbReference type="Proteomes" id="UP000003571">
    <property type="component" value="Unassembled WGS sequence"/>
</dbReference>
<dbReference type="InterPro" id="IPR003959">
    <property type="entry name" value="ATPase_AAA_core"/>
</dbReference>
<evidence type="ECO:0000259" key="1">
    <source>
        <dbReference type="Pfam" id="PF13304"/>
    </source>
</evidence>
<feature type="domain" description="ATPase AAA-type core" evidence="1">
    <location>
        <begin position="13"/>
        <end position="93"/>
    </location>
</feature>
<dbReference type="STRING" id="907348.TresaDRAFT_0392"/>